<protein>
    <submittedName>
        <fullName evidence="4">Unannotated protein</fullName>
    </submittedName>
</protein>
<dbReference type="PANTHER" id="PTHR10272:SF0">
    <property type="entry name" value="PLATELET-ACTIVATING FACTOR ACETYLHYDROLASE"/>
    <property type="match status" value="1"/>
</dbReference>
<dbReference type="PANTHER" id="PTHR10272">
    <property type="entry name" value="PLATELET-ACTIVATING FACTOR ACETYLHYDROLASE"/>
    <property type="match status" value="1"/>
</dbReference>
<organism evidence="4">
    <name type="scientific">freshwater metagenome</name>
    <dbReference type="NCBI Taxonomy" id="449393"/>
    <lineage>
        <taxon>unclassified sequences</taxon>
        <taxon>metagenomes</taxon>
        <taxon>ecological metagenomes</taxon>
    </lineage>
</organism>
<evidence type="ECO:0000256" key="2">
    <source>
        <dbReference type="ARBA" id="ARBA00022963"/>
    </source>
</evidence>
<keyword evidence="2" id="KW-0442">Lipid degradation</keyword>
<sequence>MISTHGPHPIGRNSHLLIDQAREGRMVGVEVWFPRSSAEGDPMMYELLLGVGFFGAALAGGAAVSTPLPTVIVSHGHMGTRLVYSQLCEALASHGYAVIALDHQGDTMADVLLGGGVDEDTNIVMRVADLQFLLDSTLGRVAGFDHGLTIDENAISALGHSFGAYAIFAWAGTDQGRSMLQSLIALEPYLMRLSAAELERVATTALIVAGDKDATTPVETNIHPVLPQLKKDKTTALLLQNVGHQGCSDVGMYIEVAPTVEGVPDFVLEFMGTMGDDTTGTAGDPWRPVTEAHIELVRTWLANIGDSELIATVAQRHSGRALL</sequence>
<reference evidence="4" key="1">
    <citation type="submission" date="2020-05" db="EMBL/GenBank/DDBJ databases">
        <authorList>
            <person name="Chiriac C."/>
            <person name="Salcher M."/>
            <person name="Ghai R."/>
            <person name="Kavagutti S V."/>
        </authorList>
    </citation>
    <scope>NUCLEOTIDE SEQUENCE</scope>
</reference>
<accession>A0A6J6W5B8</accession>
<proteinExistence type="predicted"/>
<evidence type="ECO:0000256" key="1">
    <source>
        <dbReference type="ARBA" id="ARBA00022801"/>
    </source>
</evidence>
<dbReference type="InterPro" id="IPR029058">
    <property type="entry name" value="AB_hydrolase_fold"/>
</dbReference>
<dbReference type="Pfam" id="PF03403">
    <property type="entry name" value="PAF-AH_p_II"/>
    <property type="match status" value="1"/>
</dbReference>
<dbReference type="GO" id="GO:0003847">
    <property type="term" value="F:1-alkyl-2-acetylglycerophosphocholine esterase activity"/>
    <property type="evidence" value="ECO:0007669"/>
    <property type="project" value="TreeGrafter"/>
</dbReference>
<dbReference type="SUPFAM" id="SSF53474">
    <property type="entry name" value="alpha/beta-Hydrolases"/>
    <property type="match status" value="1"/>
</dbReference>
<evidence type="ECO:0000313" key="4">
    <source>
        <dbReference type="EMBL" id="CAB4778714.1"/>
    </source>
</evidence>
<evidence type="ECO:0000256" key="3">
    <source>
        <dbReference type="ARBA" id="ARBA00023098"/>
    </source>
</evidence>
<dbReference type="AlphaFoldDB" id="A0A6J6W5B8"/>
<dbReference type="GO" id="GO:0016042">
    <property type="term" value="P:lipid catabolic process"/>
    <property type="evidence" value="ECO:0007669"/>
    <property type="project" value="UniProtKB-KW"/>
</dbReference>
<dbReference type="Gene3D" id="3.40.50.1820">
    <property type="entry name" value="alpha/beta hydrolase"/>
    <property type="match status" value="1"/>
</dbReference>
<keyword evidence="3" id="KW-0443">Lipid metabolism</keyword>
<name>A0A6J6W5B8_9ZZZZ</name>
<keyword evidence="1" id="KW-0378">Hydrolase</keyword>
<gene>
    <name evidence="4" type="ORF">UFOPK2958_00378</name>
</gene>
<dbReference type="EMBL" id="CAFAAB010000027">
    <property type="protein sequence ID" value="CAB4778714.1"/>
    <property type="molecule type" value="Genomic_DNA"/>
</dbReference>